<dbReference type="EMBL" id="JABSTV010001253">
    <property type="protein sequence ID" value="KAH7943310.1"/>
    <property type="molecule type" value="Genomic_DNA"/>
</dbReference>
<evidence type="ECO:0000313" key="1">
    <source>
        <dbReference type="EMBL" id="KAH7943310.1"/>
    </source>
</evidence>
<dbReference type="AlphaFoldDB" id="A0A9D4PJM8"/>
<reference evidence="1" key="1">
    <citation type="journal article" date="2020" name="Cell">
        <title>Large-Scale Comparative Analyses of Tick Genomes Elucidate Their Genetic Diversity and Vector Capacities.</title>
        <authorList>
            <consortium name="Tick Genome and Microbiome Consortium (TIGMIC)"/>
            <person name="Jia N."/>
            <person name="Wang J."/>
            <person name="Shi W."/>
            <person name="Du L."/>
            <person name="Sun Y."/>
            <person name="Zhan W."/>
            <person name="Jiang J.F."/>
            <person name="Wang Q."/>
            <person name="Zhang B."/>
            <person name="Ji P."/>
            <person name="Bell-Sakyi L."/>
            <person name="Cui X.M."/>
            <person name="Yuan T.T."/>
            <person name="Jiang B.G."/>
            <person name="Yang W.F."/>
            <person name="Lam T.T."/>
            <person name="Chang Q.C."/>
            <person name="Ding S.J."/>
            <person name="Wang X.J."/>
            <person name="Zhu J.G."/>
            <person name="Ruan X.D."/>
            <person name="Zhao L."/>
            <person name="Wei J.T."/>
            <person name="Ye R.Z."/>
            <person name="Que T.C."/>
            <person name="Du C.H."/>
            <person name="Zhou Y.H."/>
            <person name="Cheng J.X."/>
            <person name="Dai P.F."/>
            <person name="Guo W.B."/>
            <person name="Han X.H."/>
            <person name="Huang E.J."/>
            <person name="Li L.F."/>
            <person name="Wei W."/>
            <person name="Gao Y.C."/>
            <person name="Liu J.Z."/>
            <person name="Shao H.Z."/>
            <person name="Wang X."/>
            <person name="Wang C.C."/>
            <person name="Yang T.C."/>
            <person name="Huo Q.B."/>
            <person name="Li W."/>
            <person name="Chen H.Y."/>
            <person name="Chen S.E."/>
            <person name="Zhou L.G."/>
            <person name="Ni X.B."/>
            <person name="Tian J.H."/>
            <person name="Sheng Y."/>
            <person name="Liu T."/>
            <person name="Pan Y.S."/>
            <person name="Xia L.Y."/>
            <person name="Li J."/>
            <person name="Zhao F."/>
            <person name="Cao W.C."/>
        </authorList>
    </citation>
    <scope>NUCLEOTIDE SEQUENCE</scope>
    <source>
        <strain evidence="1">Rsan-2018</strain>
    </source>
</reference>
<sequence>MPRALLALPGLLEWRECTRLIDRSTDVVWNCVLPELRRQVPKRNTVAGNPVHCVGNAELSEAAQQVLSCGPKFAMAPRQTRQEQLAMVRQVAGKAPESEFDLAEVLLKGSRSGSAAASGGNDARFRPEKVLVIPYVHTVSHNLRKLGRKVGVDVLFSAPPDFASKCAIN</sequence>
<gene>
    <name evidence="1" type="ORF">HPB52_006832</name>
</gene>
<dbReference type="VEuPathDB" id="VectorBase:RSAN_049077"/>
<name>A0A9D4PJM8_RHISA</name>
<reference evidence="1" key="2">
    <citation type="submission" date="2021-09" db="EMBL/GenBank/DDBJ databases">
        <authorList>
            <person name="Jia N."/>
            <person name="Wang J."/>
            <person name="Shi W."/>
            <person name="Du L."/>
            <person name="Sun Y."/>
            <person name="Zhan W."/>
            <person name="Jiang J."/>
            <person name="Wang Q."/>
            <person name="Zhang B."/>
            <person name="Ji P."/>
            <person name="Sakyi L.B."/>
            <person name="Cui X."/>
            <person name="Yuan T."/>
            <person name="Jiang B."/>
            <person name="Yang W."/>
            <person name="Lam T.T.-Y."/>
            <person name="Chang Q."/>
            <person name="Ding S."/>
            <person name="Wang X."/>
            <person name="Zhu J."/>
            <person name="Ruan X."/>
            <person name="Zhao L."/>
            <person name="Wei J."/>
            <person name="Que T."/>
            <person name="Du C."/>
            <person name="Cheng J."/>
            <person name="Dai P."/>
            <person name="Han X."/>
            <person name="Huang E."/>
            <person name="Gao Y."/>
            <person name="Liu J."/>
            <person name="Shao H."/>
            <person name="Ye R."/>
            <person name="Li L."/>
            <person name="Wei W."/>
            <person name="Wang X."/>
            <person name="Wang C."/>
            <person name="Huo Q."/>
            <person name="Li W."/>
            <person name="Guo W."/>
            <person name="Chen H."/>
            <person name="Chen S."/>
            <person name="Zhou L."/>
            <person name="Zhou L."/>
            <person name="Ni X."/>
            <person name="Tian J."/>
            <person name="Zhou Y."/>
            <person name="Sheng Y."/>
            <person name="Liu T."/>
            <person name="Pan Y."/>
            <person name="Xia L."/>
            <person name="Li J."/>
            <person name="Zhao F."/>
            <person name="Cao W."/>
        </authorList>
    </citation>
    <scope>NUCLEOTIDE SEQUENCE</scope>
    <source>
        <strain evidence="1">Rsan-2018</strain>
        <tissue evidence="1">Larvae</tissue>
    </source>
</reference>
<proteinExistence type="predicted"/>
<keyword evidence="2" id="KW-1185">Reference proteome</keyword>
<evidence type="ECO:0000313" key="2">
    <source>
        <dbReference type="Proteomes" id="UP000821837"/>
    </source>
</evidence>
<dbReference type="Proteomes" id="UP000821837">
    <property type="component" value="Unassembled WGS sequence"/>
</dbReference>
<accession>A0A9D4PJM8</accession>
<protein>
    <submittedName>
        <fullName evidence="1">Uncharacterized protein</fullName>
    </submittedName>
</protein>
<organism evidence="1 2">
    <name type="scientific">Rhipicephalus sanguineus</name>
    <name type="common">Brown dog tick</name>
    <name type="synonym">Ixodes sanguineus</name>
    <dbReference type="NCBI Taxonomy" id="34632"/>
    <lineage>
        <taxon>Eukaryota</taxon>
        <taxon>Metazoa</taxon>
        <taxon>Ecdysozoa</taxon>
        <taxon>Arthropoda</taxon>
        <taxon>Chelicerata</taxon>
        <taxon>Arachnida</taxon>
        <taxon>Acari</taxon>
        <taxon>Parasitiformes</taxon>
        <taxon>Ixodida</taxon>
        <taxon>Ixodoidea</taxon>
        <taxon>Ixodidae</taxon>
        <taxon>Rhipicephalinae</taxon>
        <taxon>Rhipicephalus</taxon>
        <taxon>Rhipicephalus</taxon>
    </lineage>
</organism>
<comment type="caution">
    <text evidence="1">The sequence shown here is derived from an EMBL/GenBank/DDBJ whole genome shotgun (WGS) entry which is preliminary data.</text>
</comment>